<dbReference type="SUPFAM" id="SSF53041">
    <property type="entry name" value="Resolvase-like"/>
    <property type="match status" value="1"/>
</dbReference>
<proteinExistence type="predicted"/>
<dbReference type="InterPro" id="IPR036162">
    <property type="entry name" value="Resolvase-like_N_sf"/>
</dbReference>
<dbReference type="GO" id="GO:0000150">
    <property type="term" value="F:DNA strand exchange activity"/>
    <property type="evidence" value="ECO:0007669"/>
    <property type="project" value="InterPro"/>
</dbReference>
<reference evidence="2 3" key="1">
    <citation type="submission" date="2015-09" db="EMBL/GenBank/DDBJ databases">
        <authorList>
            <consortium name="Pathogen Informatics"/>
        </authorList>
    </citation>
    <scope>NUCLEOTIDE SEQUENCE [LARGE SCALE GENOMIC DNA]</scope>
    <source>
        <strain evidence="2 3">2789STDY5834861</strain>
    </source>
</reference>
<evidence type="ECO:0000259" key="1">
    <source>
        <dbReference type="Pfam" id="PF00239"/>
    </source>
</evidence>
<evidence type="ECO:0000313" key="3">
    <source>
        <dbReference type="Proteomes" id="UP000095645"/>
    </source>
</evidence>
<evidence type="ECO:0000313" key="2">
    <source>
        <dbReference type="EMBL" id="CUO68460.1"/>
    </source>
</evidence>
<feature type="domain" description="Resolvase/invertase-type recombinase catalytic" evidence="1">
    <location>
        <begin position="133"/>
        <end position="232"/>
    </location>
</feature>
<protein>
    <submittedName>
        <fullName evidence="2">Resolvase, N terminal domain</fullName>
    </submittedName>
</protein>
<name>A0A174H5X6_9FIRM</name>
<gene>
    <name evidence="2" type="ORF">ERS852476_03627</name>
</gene>
<dbReference type="Pfam" id="PF00239">
    <property type="entry name" value="Resolvase"/>
    <property type="match status" value="1"/>
</dbReference>
<dbReference type="Gene3D" id="3.40.50.1390">
    <property type="entry name" value="Resolvase, N-terminal catalytic domain"/>
    <property type="match status" value="1"/>
</dbReference>
<accession>A0A174H5X6</accession>
<dbReference type="EMBL" id="CYZP01000054">
    <property type="protein sequence ID" value="CUO68460.1"/>
    <property type="molecule type" value="Genomic_DNA"/>
</dbReference>
<dbReference type="Proteomes" id="UP000095645">
    <property type="component" value="Unassembled WGS sequence"/>
</dbReference>
<dbReference type="AlphaFoldDB" id="A0A174H5X6"/>
<dbReference type="RefSeq" id="WP_055058943.1">
    <property type="nucleotide sequence ID" value="NZ_CYZP01000054.1"/>
</dbReference>
<dbReference type="InterPro" id="IPR006119">
    <property type="entry name" value="Resolv_N"/>
</dbReference>
<organism evidence="2 3">
    <name type="scientific">Blautia obeum</name>
    <dbReference type="NCBI Taxonomy" id="40520"/>
    <lineage>
        <taxon>Bacteria</taxon>
        <taxon>Bacillati</taxon>
        <taxon>Bacillota</taxon>
        <taxon>Clostridia</taxon>
        <taxon>Lachnospirales</taxon>
        <taxon>Lachnospiraceae</taxon>
        <taxon>Blautia</taxon>
    </lineage>
</organism>
<sequence>MLQRERVLQGVRRSAKTGPTYSRFTPGRENEKIMLAGKLLSAWCVEIKEETIYFIRICFQGYAEKSYFLHIPGMKSGKIRKESNSMKLFAFNELFSKEKKSRGQESLVCFGKINNGEVFISPVVCLDAKPLNAVIYNRFVSSESAQCFLDYEREIEVLYCEVQEYNLLAMFNSVGCSTAVEDIAWDKILELARKHLIDVVVLQSMSRLSGNFEEIIEILDTLYSYGVKVDCMGYGILEQDVLYQYIEKRKRETQILEERILEIMLESMDEGMEG</sequence>
<dbReference type="GO" id="GO:0003677">
    <property type="term" value="F:DNA binding"/>
    <property type="evidence" value="ECO:0007669"/>
    <property type="project" value="InterPro"/>
</dbReference>